<gene>
    <name evidence="1" type="ORF">THRCLA_11014</name>
</gene>
<comment type="caution">
    <text evidence="1">The sequence shown here is derived from an EMBL/GenBank/DDBJ whole genome shotgun (WGS) entry which is preliminary data.</text>
</comment>
<organism evidence="1 2">
    <name type="scientific">Thraustotheca clavata</name>
    <dbReference type="NCBI Taxonomy" id="74557"/>
    <lineage>
        <taxon>Eukaryota</taxon>
        <taxon>Sar</taxon>
        <taxon>Stramenopiles</taxon>
        <taxon>Oomycota</taxon>
        <taxon>Saprolegniomycetes</taxon>
        <taxon>Saprolegniales</taxon>
        <taxon>Achlyaceae</taxon>
        <taxon>Thraustotheca</taxon>
    </lineage>
</organism>
<evidence type="ECO:0000313" key="1">
    <source>
        <dbReference type="EMBL" id="OQR82458.1"/>
    </source>
</evidence>
<reference evidence="1 2" key="1">
    <citation type="journal article" date="2014" name="Genome Biol. Evol.">
        <title>The secreted proteins of Achlya hypogyna and Thraustotheca clavata identify the ancestral oomycete secretome and reveal gene acquisitions by horizontal gene transfer.</title>
        <authorList>
            <person name="Misner I."/>
            <person name="Blouin N."/>
            <person name="Leonard G."/>
            <person name="Richards T.A."/>
            <person name="Lane C.E."/>
        </authorList>
    </citation>
    <scope>NUCLEOTIDE SEQUENCE [LARGE SCALE GENOMIC DNA]</scope>
    <source>
        <strain evidence="1 2">ATCC 34112</strain>
    </source>
</reference>
<name>A0A1V9Y9X5_9STRA</name>
<evidence type="ECO:0000313" key="2">
    <source>
        <dbReference type="Proteomes" id="UP000243217"/>
    </source>
</evidence>
<proteinExistence type="predicted"/>
<dbReference type="AlphaFoldDB" id="A0A1V9Y9X5"/>
<dbReference type="EMBL" id="JNBS01004694">
    <property type="protein sequence ID" value="OQR82458.1"/>
    <property type="molecule type" value="Genomic_DNA"/>
</dbReference>
<keyword evidence="2" id="KW-1185">Reference proteome</keyword>
<sequence length="137" mass="16105">METIIDTLMKNLRENAKKVEDLRLHGSEPNGSHDSSTRFFRDFQSNIHVEDASDVRFLGMTQGQSDPPMDGPLSDYGERLLRFRDYIHTRACQRAKRWKARKFLEVNDCFDLVWQCISTSNFQMDFVAAYERISYEN</sequence>
<protein>
    <submittedName>
        <fullName evidence="1">Uncharacterized protein</fullName>
    </submittedName>
</protein>
<dbReference type="Proteomes" id="UP000243217">
    <property type="component" value="Unassembled WGS sequence"/>
</dbReference>
<accession>A0A1V9Y9X5</accession>
<feature type="non-terminal residue" evidence="1">
    <location>
        <position position="137"/>
    </location>
</feature>